<gene>
    <name evidence="1" type="ORF">MNBD_GAMMA12-612</name>
</gene>
<dbReference type="EMBL" id="UOFL01000152">
    <property type="protein sequence ID" value="VAW78409.1"/>
    <property type="molecule type" value="Genomic_DNA"/>
</dbReference>
<dbReference type="AlphaFoldDB" id="A0A3B0YVY0"/>
<accession>A0A3B0YVY0</accession>
<name>A0A3B0YVY0_9ZZZZ</name>
<reference evidence="1" key="1">
    <citation type="submission" date="2018-06" db="EMBL/GenBank/DDBJ databases">
        <authorList>
            <person name="Zhirakovskaya E."/>
        </authorList>
    </citation>
    <scope>NUCLEOTIDE SEQUENCE</scope>
</reference>
<protein>
    <submittedName>
        <fullName evidence="1">Uncharacterized protein</fullName>
    </submittedName>
</protein>
<proteinExistence type="predicted"/>
<evidence type="ECO:0000313" key="1">
    <source>
        <dbReference type="EMBL" id="VAW78409.1"/>
    </source>
</evidence>
<sequence length="88" mass="10598">MKIKIFKKNKILIKKHGAPQWANKKQNISLKNRAIIEKEMIKNYFKIFLNNYKSEHQWFRFPRNNKEMAINSDTLNNIMKTAFKNIGN</sequence>
<organism evidence="1">
    <name type="scientific">hydrothermal vent metagenome</name>
    <dbReference type="NCBI Taxonomy" id="652676"/>
    <lineage>
        <taxon>unclassified sequences</taxon>
        <taxon>metagenomes</taxon>
        <taxon>ecological metagenomes</taxon>
    </lineage>
</organism>